<feature type="domain" description="GAF" evidence="4">
    <location>
        <begin position="63"/>
        <end position="213"/>
    </location>
</feature>
<dbReference type="Gene3D" id="3.30.450.40">
    <property type="match status" value="2"/>
</dbReference>
<keyword evidence="1" id="KW-0808">Transferase</keyword>
<dbReference type="Proteomes" id="UP001551482">
    <property type="component" value="Unassembled WGS sequence"/>
</dbReference>
<gene>
    <name evidence="6" type="ORF">AB0C36_00600</name>
</gene>
<evidence type="ECO:0000256" key="3">
    <source>
        <dbReference type="ARBA" id="ARBA00023012"/>
    </source>
</evidence>
<dbReference type="Pfam" id="PF13185">
    <property type="entry name" value="GAF_2"/>
    <property type="match status" value="1"/>
</dbReference>
<keyword evidence="7" id="KW-1185">Reference proteome</keyword>
<dbReference type="InterPro" id="IPR003594">
    <property type="entry name" value="HATPase_dom"/>
</dbReference>
<dbReference type="EMBL" id="JBEZFP010000001">
    <property type="protein sequence ID" value="MEU8131987.1"/>
    <property type="molecule type" value="Genomic_DNA"/>
</dbReference>
<feature type="domain" description="Histidine kinase/HSP90-like ATPase" evidence="5">
    <location>
        <begin position="489"/>
        <end position="577"/>
    </location>
</feature>
<proteinExistence type="predicted"/>
<dbReference type="Pfam" id="PF07730">
    <property type="entry name" value="HisKA_3"/>
    <property type="match status" value="1"/>
</dbReference>
<comment type="caution">
    <text evidence="6">The sequence shown here is derived from an EMBL/GenBank/DDBJ whole genome shotgun (WGS) entry which is preliminary data.</text>
</comment>
<dbReference type="SUPFAM" id="SSF55874">
    <property type="entry name" value="ATPase domain of HSP90 chaperone/DNA topoisomerase II/histidine kinase"/>
    <property type="match status" value="1"/>
</dbReference>
<dbReference type="SUPFAM" id="SSF55781">
    <property type="entry name" value="GAF domain-like"/>
    <property type="match status" value="2"/>
</dbReference>
<name>A0ABV3D8B6_9ACTN</name>
<dbReference type="SMART" id="SM00387">
    <property type="entry name" value="HATPase_c"/>
    <property type="match status" value="1"/>
</dbReference>
<evidence type="ECO:0000313" key="7">
    <source>
        <dbReference type="Proteomes" id="UP001551482"/>
    </source>
</evidence>
<dbReference type="InterPro" id="IPR050482">
    <property type="entry name" value="Sensor_HK_TwoCompSys"/>
</dbReference>
<dbReference type="CDD" id="cd16917">
    <property type="entry name" value="HATPase_UhpB-NarQ-NarX-like"/>
    <property type="match status" value="1"/>
</dbReference>
<evidence type="ECO:0000256" key="2">
    <source>
        <dbReference type="ARBA" id="ARBA00022777"/>
    </source>
</evidence>
<dbReference type="Pfam" id="PF02518">
    <property type="entry name" value="HATPase_c"/>
    <property type="match status" value="1"/>
</dbReference>
<dbReference type="PANTHER" id="PTHR24421:SF56">
    <property type="entry name" value="OXYGEN SENSOR HISTIDINE KINASE RESPONSE REGULATOR DOST"/>
    <property type="match status" value="1"/>
</dbReference>
<evidence type="ECO:0000259" key="5">
    <source>
        <dbReference type="SMART" id="SM00387"/>
    </source>
</evidence>
<keyword evidence="2 6" id="KW-0418">Kinase</keyword>
<dbReference type="InterPro" id="IPR036890">
    <property type="entry name" value="HATPase_C_sf"/>
</dbReference>
<evidence type="ECO:0000256" key="1">
    <source>
        <dbReference type="ARBA" id="ARBA00022679"/>
    </source>
</evidence>
<sequence length="577" mass="60826">MVDTPDPGFGAAPPEGSRLPELAALGLDDLVAEVVERLQSAAATGDRLQGLLEAVVSVGADLDLHATLHRIVAEAVELVDAKYGAIGVLGPEGAARGLIDFIHVGLDDATAAEIGDLPHGRGILGLLIDHPEPLRLDDLTRHPASYGFPPRHPPMHSFLGVPIRLRDEVFGNLYLTEKRGRSGFSAEDKQVVRALAAAAGVAIGNARLYQQAREREEWIQGSVDITTTLLGTEDPDEALQVVARRARALASADFSAIYLPQPDGSYLVEITDGDDVSALAGTVVPGGSPLARVIDAGESVFIADMSTDPRVMLEQSRAFGPGLFVPLAAGDRVLGALELDRSIGAVPFTSTEQAMFQAFAGQAAVALMLAGAQRDRSRLAVYQDRDRIARDLHDLVVQRLFATGMMLQGAARLAKVPEVIRRVDQAVDELDATIREVRSTIFALQQGPEDAGPGVRARVLREASSASGALGFEPAVTFVGPVDSRIPDDVAENLLAALRESLSNASRHAKASRVEVSLVVEDEAVLAVTDDGVGIPETGRRSGLANLRARAESLGGSAEFGPGPDGTGTTVTWRAPV</sequence>
<dbReference type="SMART" id="SM00065">
    <property type="entry name" value="GAF"/>
    <property type="match status" value="2"/>
</dbReference>
<keyword evidence="3" id="KW-0902">Two-component regulatory system</keyword>
<dbReference type="RefSeq" id="WP_358347067.1">
    <property type="nucleotide sequence ID" value="NZ_JBEZFP010000001.1"/>
</dbReference>
<dbReference type="InterPro" id="IPR029016">
    <property type="entry name" value="GAF-like_dom_sf"/>
</dbReference>
<accession>A0ABV3D8B6</accession>
<dbReference type="InterPro" id="IPR011712">
    <property type="entry name" value="Sig_transdc_His_kin_sub3_dim/P"/>
</dbReference>
<organism evidence="6 7">
    <name type="scientific">Streptodolium elevatio</name>
    <dbReference type="NCBI Taxonomy" id="3157996"/>
    <lineage>
        <taxon>Bacteria</taxon>
        <taxon>Bacillati</taxon>
        <taxon>Actinomycetota</taxon>
        <taxon>Actinomycetes</taxon>
        <taxon>Kitasatosporales</taxon>
        <taxon>Streptomycetaceae</taxon>
        <taxon>Streptodolium</taxon>
    </lineage>
</organism>
<protein>
    <submittedName>
        <fullName evidence="6">GAF domain-containing sensor histidine kinase</fullName>
    </submittedName>
</protein>
<dbReference type="Gene3D" id="3.30.565.10">
    <property type="entry name" value="Histidine kinase-like ATPase, C-terminal domain"/>
    <property type="match status" value="1"/>
</dbReference>
<feature type="domain" description="GAF" evidence="4">
    <location>
        <begin position="234"/>
        <end position="377"/>
    </location>
</feature>
<dbReference type="InterPro" id="IPR003018">
    <property type="entry name" value="GAF"/>
</dbReference>
<dbReference type="PANTHER" id="PTHR24421">
    <property type="entry name" value="NITRATE/NITRITE SENSOR PROTEIN NARX-RELATED"/>
    <property type="match status" value="1"/>
</dbReference>
<dbReference type="Gene3D" id="1.20.5.1930">
    <property type="match status" value="1"/>
</dbReference>
<evidence type="ECO:0000259" key="4">
    <source>
        <dbReference type="SMART" id="SM00065"/>
    </source>
</evidence>
<dbReference type="Pfam" id="PF01590">
    <property type="entry name" value="GAF"/>
    <property type="match status" value="1"/>
</dbReference>
<dbReference type="GO" id="GO:0016301">
    <property type="term" value="F:kinase activity"/>
    <property type="evidence" value="ECO:0007669"/>
    <property type="project" value="UniProtKB-KW"/>
</dbReference>
<evidence type="ECO:0000313" key="6">
    <source>
        <dbReference type="EMBL" id="MEU8131987.1"/>
    </source>
</evidence>
<reference evidence="6 7" key="1">
    <citation type="submission" date="2024-06" db="EMBL/GenBank/DDBJ databases">
        <title>The Natural Products Discovery Center: Release of the First 8490 Sequenced Strains for Exploring Actinobacteria Biosynthetic Diversity.</title>
        <authorList>
            <person name="Kalkreuter E."/>
            <person name="Kautsar S.A."/>
            <person name="Yang D."/>
            <person name="Bader C.D."/>
            <person name="Teijaro C.N."/>
            <person name="Fluegel L."/>
            <person name="Davis C.M."/>
            <person name="Simpson J.R."/>
            <person name="Lauterbach L."/>
            <person name="Steele A.D."/>
            <person name="Gui C."/>
            <person name="Meng S."/>
            <person name="Li G."/>
            <person name="Viehrig K."/>
            <person name="Ye F."/>
            <person name="Su P."/>
            <person name="Kiefer A.F."/>
            <person name="Nichols A."/>
            <person name="Cepeda A.J."/>
            <person name="Yan W."/>
            <person name="Fan B."/>
            <person name="Jiang Y."/>
            <person name="Adhikari A."/>
            <person name="Zheng C.-J."/>
            <person name="Schuster L."/>
            <person name="Cowan T.M."/>
            <person name="Smanski M.J."/>
            <person name="Chevrette M.G."/>
            <person name="De Carvalho L.P.S."/>
            <person name="Shen B."/>
        </authorList>
    </citation>
    <scope>NUCLEOTIDE SEQUENCE [LARGE SCALE GENOMIC DNA]</scope>
    <source>
        <strain evidence="6 7">NPDC048946</strain>
    </source>
</reference>